<dbReference type="EMBL" id="UOFS01000019">
    <property type="protein sequence ID" value="VAW94721.1"/>
    <property type="molecule type" value="Genomic_DNA"/>
</dbReference>
<dbReference type="InterPro" id="IPR006913">
    <property type="entry name" value="CENP-V/GFA"/>
</dbReference>
<keyword evidence="3" id="KW-0862">Zinc</keyword>
<evidence type="ECO:0000313" key="6">
    <source>
        <dbReference type="EMBL" id="VAW94721.1"/>
    </source>
</evidence>
<reference evidence="6" key="1">
    <citation type="submission" date="2018-06" db="EMBL/GenBank/DDBJ databases">
        <authorList>
            <person name="Zhirakovskaya E."/>
        </authorList>
    </citation>
    <scope>NUCLEOTIDE SEQUENCE</scope>
</reference>
<dbReference type="PROSITE" id="PS51891">
    <property type="entry name" value="CENP_V_GFA"/>
    <property type="match status" value="1"/>
</dbReference>
<sequence>MSIGDVVKGQCFCGEVQFDIELPVFGVIYCHCNMCRQSNGSDYTTWVRVLSGNFNIIKGQESITELEITEKNSSYFCCECSSTIYTADKDYTDSVGVLRGMIRGDVGQQPLKHFFYDNRVAWLDIQDGLPKFGGKSGFESLD</sequence>
<evidence type="ECO:0000256" key="3">
    <source>
        <dbReference type="ARBA" id="ARBA00022833"/>
    </source>
</evidence>
<evidence type="ECO:0000256" key="2">
    <source>
        <dbReference type="ARBA" id="ARBA00022723"/>
    </source>
</evidence>
<dbReference type="SUPFAM" id="SSF51316">
    <property type="entry name" value="Mss4-like"/>
    <property type="match status" value="1"/>
</dbReference>
<organism evidence="6">
    <name type="scientific">hydrothermal vent metagenome</name>
    <dbReference type="NCBI Taxonomy" id="652676"/>
    <lineage>
        <taxon>unclassified sequences</taxon>
        <taxon>metagenomes</taxon>
        <taxon>ecological metagenomes</taxon>
    </lineage>
</organism>
<dbReference type="GO" id="GO:0016846">
    <property type="term" value="F:carbon-sulfur lyase activity"/>
    <property type="evidence" value="ECO:0007669"/>
    <property type="project" value="InterPro"/>
</dbReference>
<accession>A0A3B0ZSQ0</accession>
<dbReference type="Pfam" id="PF04828">
    <property type="entry name" value="GFA"/>
    <property type="match status" value="1"/>
</dbReference>
<keyword evidence="2" id="KW-0479">Metal-binding</keyword>
<evidence type="ECO:0000256" key="1">
    <source>
        <dbReference type="ARBA" id="ARBA00005495"/>
    </source>
</evidence>
<evidence type="ECO:0000256" key="4">
    <source>
        <dbReference type="ARBA" id="ARBA00023239"/>
    </source>
</evidence>
<protein>
    <recommendedName>
        <fullName evidence="5">CENP-V/GFA domain-containing protein</fullName>
    </recommendedName>
</protein>
<evidence type="ECO:0000259" key="5">
    <source>
        <dbReference type="PROSITE" id="PS51891"/>
    </source>
</evidence>
<dbReference type="PANTHER" id="PTHR33337">
    <property type="entry name" value="GFA DOMAIN-CONTAINING PROTEIN"/>
    <property type="match status" value="1"/>
</dbReference>
<comment type="similarity">
    <text evidence="1">Belongs to the Gfa family.</text>
</comment>
<proteinExistence type="inferred from homology"/>
<dbReference type="AlphaFoldDB" id="A0A3B0ZSQ0"/>
<gene>
    <name evidence="6" type="ORF">MNBD_GAMMA22-1617</name>
</gene>
<dbReference type="GO" id="GO:0046872">
    <property type="term" value="F:metal ion binding"/>
    <property type="evidence" value="ECO:0007669"/>
    <property type="project" value="UniProtKB-KW"/>
</dbReference>
<keyword evidence="4" id="KW-0456">Lyase</keyword>
<name>A0A3B0ZSQ0_9ZZZZ</name>
<dbReference type="Gene3D" id="3.90.1590.10">
    <property type="entry name" value="glutathione-dependent formaldehyde- activating enzyme (gfa)"/>
    <property type="match status" value="1"/>
</dbReference>
<dbReference type="PANTHER" id="PTHR33337:SF40">
    <property type="entry name" value="CENP-V_GFA DOMAIN-CONTAINING PROTEIN-RELATED"/>
    <property type="match status" value="1"/>
</dbReference>
<dbReference type="InterPro" id="IPR011057">
    <property type="entry name" value="Mss4-like_sf"/>
</dbReference>
<feature type="domain" description="CENP-V/GFA" evidence="5">
    <location>
        <begin position="7"/>
        <end position="117"/>
    </location>
</feature>